<evidence type="ECO:0000259" key="1">
    <source>
        <dbReference type="Pfam" id="PF04542"/>
    </source>
</evidence>
<evidence type="ECO:0000313" key="3">
    <source>
        <dbReference type="Proteomes" id="UP000245778"/>
    </source>
</evidence>
<dbReference type="SUPFAM" id="SSF88946">
    <property type="entry name" value="Sigma2 domain of RNA polymerase sigma factors"/>
    <property type="match status" value="1"/>
</dbReference>
<comment type="caution">
    <text evidence="2">The sequence shown here is derived from an EMBL/GenBank/DDBJ whole genome shotgun (WGS) entry which is preliminary data.</text>
</comment>
<reference evidence="2 3" key="1">
    <citation type="submission" date="2018-04" db="EMBL/GenBank/DDBJ databases">
        <title>Genomic Encyclopedia of Type Strains, Phase IV (KMG-IV): sequencing the most valuable type-strain genomes for metagenomic binning, comparative biology and taxonomic classification.</title>
        <authorList>
            <person name="Goeker M."/>
        </authorList>
    </citation>
    <scope>NUCLEOTIDE SEQUENCE [LARGE SCALE GENOMIC DNA]</scope>
    <source>
        <strain evidence="2 3">DSM 26588</strain>
    </source>
</reference>
<dbReference type="EMBL" id="QEKK01000004">
    <property type="protein sequence ID" value="PVY58414.1"/>
    <property type="molecule type" value="Genomic_DNA"/>
</dbReference>
<dbReference type="OrthoDB" id="2613570at2"/>
<dbReference type="RefSeq" id="WP_116721929.1">
    <property type="nucleotide sequence ID" value="NZ_CP011524.1"/>
</dbReference>
<proteinExistence type="predicted"/>
<gene>
    <name evidence="2" type="ORF">C7373_1047</name>
</gene>
<accession>A0A2U1CBV8</accession>
<dbReference type="AlphaFoldDB" id="A0A2U1CBV8"/>
<dbReference type="Gene3D" id="1.10.1740.10">
    <property type="match status" value="1"/>
</dbReference>
<dbReference type="InterPro" id="IPR013325">
    <property type="entry name" value="RNA_pol_sigma_r2"/>
</dbReference>
<feature type="domain" description="RNA polymerase sigma-70 region 2" evidence="1">
    <location>
        <begin position="21"/>
        <end position="90"/>
    </location>
</feature>
<organism evidence="2 3">
    <name type="scientific">Intestinimonas butyriciproducens</name>
    <dbReference type="NCBI Taxonomy" id="1297617"/>
    <lineage>
        <taxon>Bacteria</taxon>
        <taxon>Bacillati</taxon>
        <taxon>Bacillota</taxon>
        <taxon>Clostridia</taxon>
        <taxon>Eubacteriales</taxon>
        <taxon>Intestinimonas</taxon>
    </lineage>
</organism>
<dbReference type="GO" id="GO:0006352">
    <property type="term" value="P:DNA-templated transcription initiation"/>
    <property type="evidence" value="ECO:0007669"/>
    <property type="project" value="InterPro"/>
</dbReference>
<name>A0A2U1CBV8_9FIRM</name>
<dbReference type="InterPro" id="IPR014284">
    <property type="entry name" value="RNA_pol_sigma-70_dom"/>
</dbReference>
<dbReference type="GO" id="GO:0003700">
    <property type="term" value="F:DNA-binding transcription factor activity"/>
    <property type="evidence" value="ECO:0007669"/>
    <property type="project" value="InterPro"/>
</dbReference>
<dbReference type="GeneID" id="93228755"/>
<dbReference type="Pfam" id="PF04542">
    <property type="entry name" value="Sigma70_r2"/>
    <property type="match status" value="1"/>
</dbReference>
<dbReference type="Proteomes" id="UP000245778">
    <property type="component" value="Unassembled WGS sequence"/>
</dbReference>
<dbReference type="InterPro" id="IPR007627">
    <property type="entry name" value="RNA_pol_sigma70_r2"/>
</dbReference>
<evidence type="ECO:0000313" key="2">
    <source>
        <dbReference type="EMBL" id="PVY58414.1"/>
    </source>
</evidence>
<sequence>MIPYCILVIEDDDDRAFMEDLFLQYKKLMYKEINNIVKDPWNAEDVMQSALIKLIDKISLLRSQGRDQRVNYIITTCKNTALNYVRDNARPNDSPYEDYLDVSDFANDGHAIEMRLMKKEELERLARAWPKLDARSRHLLEGYYILS</sequence>
<protein>
    <submittedName>
        <fullName evidence="2">RNA polymerase sigma-70 factor (ECF subfamily)</fullName>
    </submittedName>
</protein>
<dbReference type="NCBIfam" id="TIGR02937">
    <property type="entry name" value="sigma70-ECF"/>
    <property type="match status" value="1"/>
</dbReference>